<organism evidence="3 4">
    <name type="scientific">Rhizobium lentis</name>
    <dbReference type="NCBI Taxonomy" id="1138194"/>
    <lineage>
        <taxon>Bacteria</taxon>
        <taxon>Pseudomonadati</taxon>
        <taxon>Pseudomonadota</taxon>
        <taxon>Alphaproteobacteria</taxon>
        <taxon>Hyphomicrobiales</taxon>
        <taxon>Rhizobiaceae</taxon>
        <taxon>Rhizobium/Agrobacterium group</taxon>
        <taxon>Rhizobium</taxon>
    </lineage>
</organism>
<evidence type="ECO:0000256" key="1">
    <source>
        <dbReference type="SAM" id="Phobius"/>
    </source>
</evidence>
<keyword evidence="1" id="KW-0812">Transmembrane</keyword>
<dbReference type="Proteomes" id="UP000528824">
    <property type="component" value="Unassembled WGS sequence"/>
</dbReference>
<dbReference type="EMBL" id="JACHBC010000001">
    <property type="protein sequence ID" value="MBB5558815.1"/>
    <property type="molecule type" value="Genomic_DNA"/>
</dbReference>
<name>A0A7W8XB75_9HYPH</name>
<feature type="transmembrane region" description="Helical" evidence="1">
    <location>
        <begin position="6"/>
        <end position="29"/>
    </location>
</feature>
<keyword evidence="4" id="KW-1185">Reference proteome</keyword>
<evidence type="ECO:0000313" key="4">
    <source>
        <dbReference type="Proteomes" id="UP000528824"/>
    </source>
</evidence>
<gene>
    <name evidence="3" type="ORF">GGI59_000442</name>
</gene>
<accession>A0A7W8XB75</accession>
<proteinExistence type="predicted"/>
<feature type="domain" description="CHASE4" evidence="2">
    <location>
        <begin position="48"/>
        <end position="177"/>
    </location>
</feature>
<keyword evidence="1" id="KW-0472">Membrane</keyword>
<dbReference type="InterPro" id="IPR007892">
    <property type="entry name" value="CHASE4"/>
</dbReference>
<reference evidence="3 4" key="1">
    <citation type="submission" date="2020-08" db="EMBL/GenBank/DDBJ databases">
        <title>Genomic Encyclopedia of Type Strains, Phase IV (KMG-V): Genome sequencing to study the core and pangenomes of soil and plant-associated prokaryotes.</title>
        <authorList>
            <person name="Whitman W."/>
        </authorList>
    </citation>
    <scope>NUCLEOTIDE SEQUENCE [LARGE SCALE GENOMIC DNA]</scope>
    <source>
        <strain evidence="3 4">SEMIA 4034</strain>
    </source>
</reference>
<keyword evidence="1" id="KW-1133">Transmembrane helix</keyword>
<dbReference type="AlphaFoldDB" id="A0A7W8XB75"/>
<comment type="caution">
    <text evidence="3">The sequence shown here is derived from an EMBL/GenBank/DDBJ whole genome shotgun (WGS) entry which is preliminary data.</text>
</comment>
<evidence type="ECO:0000313" key="3">
    <source>
        <dbReference type="EMBL" id="MBB5558815.1"/>
    </source>
</evidence>
<protein>
    <submittedName>
        <fullName evidence="3">Sensor domain CHASE-containing protein</fullName>
    </submittedName>
</protein>
<sequence length="177" mass="19944">MRASHITLVLVTLTCTMAVLLCGFAWLAAVKVDDLYLRRQADFVTQGLEAQINALPREQESVTKWDDAFLYAKQRNHEWLLDNVGRWTSQYFGHDRTYVFDDTNRLMFAVRDGTDTMPPRLGSDNGQEMTALAGEMRAALLESKKPGAEPLGQFARVRTIMIGNRPAIISTRPILPS</sequence>
<dbReference type="Pfam" id="PF05228">
    <property type="entry name" value="CHASE4"/>
    <property type="match status" value="1"/>
</dbReference>
<evidence type="ECO:0000259" key="2">
    <source>
        <dbReference type="Pfam" id="PF05228"/>
    </source>
</evidence>